<dbReference type="InterPro" id="IPR002104">
    <property type="entry name" value="Integrase_catalytic"/>
</dbReference>
<dbReference type="InterPro" id="IPR044068">
    <property type="entry name" value="CB"/>
</dbReference>
<accession>A0A173YGY3</accession>
<reference evidence="3 4" key="1">
    <citation type="submission" date="2015-09" db="EMBL/GenBank/DDBJ databases">
        <authorList>
            <consortium name="Pathogen Informatics"/>
        </authorList>
    </citation>
    <scope>NUCLEOTIDE SEQUENCE [LARGE SCALE GENOMIC DNA]</scope>
    <source>
        <strain evidence="3 4">2789STDY5834841</strain>
    </source>
</reference>
<evidence type="ECO:0000313" key="4">
    <source>
        <dbReference type="Proteomes" id="UP000095787"/>
    </source>
</evidence>
<sequence length="318" mass="37537">MSQNAESKFVNTKNKKFDFFKSCIKKEVWELFCKKFKSDVTAASYKSDLSEFCRFTEKCFQETDFSDVQKYYIYMQKKIKNGQIGPLTVTKKFRELHSFSKFLLEEWSDRLEDESKTSSFKDYFEPYLKQLVKEKELARMIPLEHIDRLLTASAENHMVYTILTLMYRAGLSSTEIIALKGPEDFVQYGDGLYVFLKGRQEPCYIPEDAKEILFSYLEEWEEGRSLFYNRSKNPLNTMYISRMMKKYCEKAKIPSYSAEAVRNCCAFNLFVYGATEEQVSDQMGRTVCQIKRYKGMGYKKNLKKRSADLVKIRIERPI</sequence>
<dbReference type="CDD" id="cd00397">
    <property type="entry name" value="DNA_BRE_C"/>
    <property type="match status" value="1"/>
</dbReference>
<evidence type="ECO:0000256" key="2">
    <source>
        <dbReference type="ARBA" id="ARBA00023172"/>
    </source>
</evidence>
<dbReference type="InterPro" id="IPR050090">
    <property type="entry name" value="Tyrosine_recombinase_XerCD"/>
</dbReference>
<dbReference type="AlphaFoldDB" id="A0A173YGY3"/>
<dbReference type="PANTHER" id="PTHR30349">
    <property type="entry name" value="PHAGE INTEGRASE-RELATED"/>
    <property type="match status" value="1"/>
</dbReference>
<dbReference type="SUPFAM" id="SSF56349">
    <property type="entry name" value="DNA breaking-rejoining enzymes"/>
    <property type="match status" value="1"/>
</dbReference>
<proteinExistence type="predicted"/>
<keyword evidence="2" id="KW-0233">DNA recombination</keyword>
<dbReference type="EMBL" id="CYZO01000004">
    <property type="protein sequence ID" value="CUN62386.1"/>
    <property type="molecule type" value="Genomic_DNA"/>
</dbReference>
<dbReference type="GO" id="GO:0015074">
    <property type="term" value="P:DNA integration"/>
    <property type="evidence" value="ECO:0007669"/>
    <property type="project" value="InterPro"/>
</dbReference>
<dbReference type="PROSITE" id="PS51900">
    <property type="entry name" value="CB"/>
    <property type="match status" value="1"/>
</dbReference>
<name>A0A173YGY3_9FIRM</name>
<dbReference type="Proteomes" id="UP000095787">
    <property type="component" value="Unassembled WGS sequence"/>
</dbReference>
<dbReference type="GO" id="GO:0003677">
    <property type="term" value="F:DNA binding"/>
    <property type="evidence" value="ECO:0007669"/>
    <property type="project" value="UniProtKB-UniRule"/>
</dbReference>
<dbReference type="PROSITE" id="PS51898">
    <property type="entry name" value="TYR_RECOMBINASE"/>
    <property type="match status" value="1"/>
</dbReference>
<dbReference type="InterPro" id="IPR013762">
    <property type="entry name" value="Integrase-like_cat_sf"/>
</dbReference>
<dbReference type="Gene3D" id="1.10.443.10">
    <property type="entry name" value="Intergrase catalytic core"/>
    <property type="match status" value="1"/>
</dbReference>
<evidence type="ECO:0000313" key="3">
    <source>
        <dbReference type="EMBL" id="CUN62386.1"/>
    </source>
</evidence>
<evidence type="ECO:0000256" key="1">
    <source>
        <dbReference type="ARBA" id="ARBA00023125"/>
    </source>
</evidence>
<protein>
    <submittedName>
        <fullName evidence="3">Site-specific tyrosine recombinase XerC</fullName>
    </submittedName>
</protein>
<dbReference type="GO" id="GO:0006310">
    <property type="term" value="P:DNA recombination"/>
    <property type="evidence" value="ECO:0007669"/>
    <property type="project" value="UniProtKB-KW"/>
</dbReference>
<keyword evidence="1" id="KW-0238">DNA-binding</keyword>
<gene>
    <name evidence="3" type="ORF">ERS852456_00379</name>
</gene>
<dbReference type="RefSeq" id="WP_009321165.1">
    <property type="nucleotide sequence ID" value="NZ_AP028249.1"/>
</dbReference>
<organism evidence="3 4">
    <name type="scientific">[Ruminococcus] torques</name>
    <dbReference type="NCBI Taxonomy" id="33039"/>
    <lineage>
        <taxon>Bacteria</taxon>
        <taxon>Bacillati</taxon>
        <taxon>Bacillota</taxon>
        <taxon>Clostridia</taxon>
        <taxon>Lachnospirales</taxon>
        <taxon>Lachnospiraceae</taxon>
        <taxon>Mediterraneibacter</taxon>
    </lineage>
</organism>
<dbReference type="InterPro" id="IPR011010">
    <property type="entry name" value="DNA_brk_join_enz"/>
</dbReference>
<dbReference type="InterPro" id="IPR010998">
    <property type="entry name" value="Integrase_recombinase_N"/>
</dbReference>
<dbReference type="PANTHER" id="PTHR30349:SF90">
    <property type="entry name" value="TYROSINE RECOMBINASE XERD"/>
    <property type="match status" value="1"/>
</dbReference>
<dbReference type="Gene3D" id="1.10.150.130">
    <property type="match status" value="1"/>
</dbReference>